<dbReference type="PANTHER" id="PTHR42663:SF6">
    <property type="entry name" value="HYDROLASE C777.06C-RELATED"/>
    <property type="match status" value="1"/>
</dbReference>
<keyword evidence="3" id="KW-1185">Reference proteome</keyword>
<dbReference type="InterPro" id="IPR001279">
    <property type="entry name" value="Metallo-B-lactamas"/>
</dbReference>
<reference evidence="2 3" key="1">
    <citation type="journal article" date="2006" name="Int. J. Syst. Evol. Microbiol.">
        <title>Myroides pelagicus sp. nov., isolated from seawater in Thailand.</title>
        <authorList>
            <person name="Yoon J."/>
            <person name="Maneerat S."/>
            <person name="Kawai F."/>
            <person name="Yokota A."/>
        </authorList>
    </citation>
    <scope>NUCLEOTIDE SEQUENCE [LARGE SCALE GENOMIC DNA]</scope>
    <source>
        <strain evidence="2 3">SM1T</strain>
    </source>
</reference>
<proteinExistence type="predicted"/>
<protein>
    <submittedName>
        <fullName evidence="2">MBL fold metallo-hydrolase</fullName>
    </submittedName>
</protein>
<dbReference type="InterPro" id="IPR036866">
    <property type="entry name" value="RibonucZ/Hydroxyglut_hydro"/>
</dbReference>
<feature type="domain" description="Metallo-beta-lactamase" evidence="1">
    <location>
        <begin position="42"/>
        <end position="232"/>
    </location>
</feature>
<dbReference type="Gene3D" id="3.60.15.10">
    <property type="entry name" value="Ribonuclease Z/Hydroxyacylglutathione hydrolase-like"/>
    <property type="match status" value="1"/>
</dbReference>
<dbReference type="CDD" id="cd16279">
    <property type="entry name" value="metallo-hydrolase-like_MBL-fold"/>
    <property type="match status" value="1"/>
</dbReference>
<name>A0A7K1GJP8_9FLAO</name>
<evidence type="ECO:0000259" key="1">
    <source>
        <dbReference type="SMART" id="SM00849"/>
    </source>
</evidence>
<dbReference type="PANTHER" id="PTHR42663">
    <property type="entry name" value="HYDROLASE C777.06C-RELATED-RELATED"/>
    <property type="match status" value="1"/>
</dbReference>
<accession>A0A7K1GJP8</accession>
<dbReference type="Proteomes" id="UP000488936">
    <property type="component" value="Unassembled WGS sequence"/>
</dbReference>
<dbReference type="GO" id="GO:0016787">
    <property type="term" value="F:hydrolase activity"/>
    <property type="evidence" value="ECO:0007669"/>
    <property type="project" value="UniProtKB-KW"/>
</dbReference>
<comment type="caution">
    <text evidence="2">The sequence shown here is derived from an EMBL/GenBank/DDBJ whole genome shotgun (WGS) entry which is preliminary data.</text>
</comment>
<dbReference type="Pfam" id="PF12706">
    <property type="entry name" value="Lactamase_B_2"/>
    <property type="match status" value="1"/>
</dbReference>
<dbReference type="SUPFAM" id="SSF56281">
    <property type="entry name" value="Metallo-hydrolase/oxidoreductase"/>
    <property type="match status" value="1"/>
</dbReference>
<evidence type="ECO:0000313" key="2">
    <source>
        <dbReference type="EMBL" id="MTH29102.1"/>
    </source>
</evidence>
<evidence type="ECO:0000313" key="3">
    <source>
        <dbReference type="Proteomes" id="UP000488936"/>
    </source>
</evidence>
<organism evidence="2 3">
    <name type="scientific">Myroides pelagicus</name>
    <dbReference type="NCBI Taxonomy" id="270914"/>
    <lineage>
        <taxon>Bacteria</taxon>
        <taxon>Pseudomonadati</taxon>
        <taxon>Bacteroidota</taxon>
        <taxon>Flavobacteriia</taxon>
        <taxon>Flavobacteriales</taxon>
        <taxon>Flavobacteriaceae</taxon>
        <taxon>Myroides</taxon>
    </lineage>
</organism>
<gene>
    <name evidence="2" type="ORF">GJV77_04100</name>
</gene>
<dbReference type="SMART" id="SM00849">
    <property type="entry name" value="Lactamase_B"/>
    <property type="match status" value="1"/>
</dbReference>
<dbReference type="EMBL" id="WMJY01000006">
    <property type="protein sequence ID" value="MTH29102.1"/>
    <property type="molecule type" value="Genomic_DNA"/>
</dbReference>
<dbReference type="AlphaFoldDB" id="A0A7K1GJP8"/>
<keyword evidence="2" id="KW-0378">Hydrolase</keyword>
<sequence length="262" mass="29867">MFVINFYILEVYFLGTGTSQGVPIIGIDHPVAHSIDKRDKRLRTSVLIKWDDVTLMIDCGPDFRQQMLTAECNYLDAILFTHEHADHIAGLDEIRPLTILHGDLPLYASEQVMEALKKRYDYIFTEIDRYPGAPSVEQHIISGGEPFTIKGKEIQAIDILHGSLPILGFRLGELVYITDAKYISQIEREKIRGCKVLIVNALRIKEHPTHFNLDEALAFIEDIAPEQTYLTHIAQDLGFHAEVENILPKNVYLAFDNLRIEI</sequence>